<accession>A0AAP0GTR0</accession>
<dbReference type="Proteomes" id="UP001408789">
    <property type="component" value="Unassembled WGS sequence"/>
</dbReference>
<organism evidence="4 5">
    <name type="scientific">Deinandra increscens subsp. villosa</name>
    <dbReference type="NCBI Taxonomy" id="3103831"/>
    <lineage>
        <taxon>Eukaryota</taxon>
        <taxon>Viridiplantae</taxon>
        <taxon>Streptophyta</taxon>
        <taxon>Embryophyta</taxon>
        <taxon>Tracheophyta</taxon>
        <taxon>Spermatophyta</taxon>
        <taxon>Magnoliopsida</taxon>
        <taxon>eudicotyledons</taxon>
        <taxon>Gunneridae</taxon>
        <taxon>Pentapetalae</taxon>
        <taxon>asterids</taxon>
        <taxon>campanulids</taxon>
        <taxon>Asterales</taxon>
        <taxon>Asteraceae</taxon>
        <taxon>Asteroideae</taxon>
        <taxon>Heliantheae alliance</taxon>
        <taxon>Madieae</taxon>
        <taxon>Madiinae</taxon>
        <taxon>Deinandra</taxon>
    </lineage>
</organism>
<keyword evidence="5" id="KW-1185">Reference proteome</keyword>
<sequence>MDQGLPDTVDWRDTGAVGPVQDQDGTNTCWAFASVVCVEAMNFQATGVFTKLSEQQLIDGAVDTKCLKGGVTKAFDFIIKNRGLASQKDYPWTGVLVYGAIDDHACIHRNREFELKRAVAKHPVTVLIDSLNPSFLKYERGIYRQPIRGDLLNHVMAVVGYGATKHGEEYWICKNSWGSNWGEGGYIRIKRNIKEVQEKCVNLAYEANYAIRDDIAPPFKRPFQPLITYGQCRCIICRPELHEKNKPCKCSLCRPPDLYYR</sequence>
<evidence type="ECO:0000313" key="4">
    <source>
        <dbReference type="EMBL" id="KAK9058800.1"/>
    </source>
</evidence>
<name>A0AAP0GTR0_9ASTR</name>
<dbReference type="PANTHER" id="PTHR12411">
    <property type="entry name" value="CYSTEINE PROTEASE FAMILY C1-RELATED"/>
    <property type="match status" value="1"/>
</dbReference>
<keyword evidence="2" id="KW-1015">Disulfide bond</keyword>
<dbReference type="CDD" id="cd02248">
    <property type="entry name" value="Peptidase_C1A"/>
    <property type="match status" value="1"/>
</dbReference>
<dbReference type="EMBL" id="JBCNJP010000023">
    <property type="protein sequence ID" value="KAK9058800.1"/>
    <property type="molecule type" value="Genomic_DNA"/>
</dbReference>
<dbReference type="Pfam" id="PF00112">
    <property type="entry name" value="Peptidase_C1"/>
    <property type="match status" value="1"/>
</dbReference>
<dbReference type="InterPro" id="IPR000668">
    <property type="entry name" value="Peptidase_C1A_C"/>
</dbReference>
<evidence type="ECO:0000256" key="1">
    <source>
        <dbReference type="ARBA" id="ARBA00008455"/>
    </source>
</evidence>
<comment type="caution">
    <text evidence="4">The sequence shown here is derived from an EMBL/GenBank/DDBJ whole genome shotgun (WGS) entry which is preliminary data.</text>
</comment>
<dbReference type="InterPro" id="IPR013128">
    <property type="entry name" value="Peptidase_C1A"/>
</dbReference>
<evidence type="ECO:0000256" key="2">
    <source>
        <dbReference type="ARBA" id="ARBA00023157"/>
    </source>
</evidence>
<evidence type="ECO:0000259" key="3">
    <source>
        <dbReference type="SMART" id="SM00645"/>
    </source>
</evidence>
<dbReference type="GO" id="GO:0008234">
    <property type="term" value="F:cysteine-type peptidase activity"/>
    <property type="evidence" value="ECO:0007669"/>
    <property type="project" value="InterPro"/>
</dbReference>
<dbReference type="InterPro" id="IPR039417">
    <property type="entry name" value="Peptidase_C1A_papain-like"/>
</dbReference>
<dbReference type="AlphaFoldDB" id="A0AAP0GTR0"/>
<gene>
    <name evidence="4" type="ORF">SSX86_023643</name>
</gene>
<comment type="similarity">
    <text evidence="1">Belongs to the peptidase C1 family.</text>
</comment>
<dbReference type="GO" id="GO:0006508">
    <property type="term" value="P:proteolysis"/>
    <property type="evidence" value="ECO:0007669"/>
    <property type="project" value="InterPro"/>
</dbReference>
<feature type="domain" description="Peptidase C1A papain C-terminal" evidence="3">
    <location>
        <begin position="5"/>
        <end position="211"/>
    </location>
</feature>
<dbReference type="Gene3D" id="3.90.70.10">
    <property type="entry name" value="Cysteine proteinases"/>
    <property type="match status" value="1"/>
</dbReference>
<dbReference type="InterPro" id="IPR025661">
    <property type="entry name" value="Pept_asp_AS"/>
</dbReference>
<protein>
    <recommendedName>
        <fullName evidence="3">Peptidase C1A papain C-terminal domain-containing protein</fullName>
    </recommendedName>
</protein>
<reference evidence="4 5" key="1">
    <citation type="submission" date="2024-04" db="EMBL/GenBank/DDBJ databases">
        <title>The reference genome of an endangered Asteraceae, Deinandra increscens subsp. villosa, native to the Central Coast of California.</title>
        <authorList>
            <person name="Guilliams M."/>
            <person name="Hasenstab-Lehman K."/>
            <person name="Meyer R."/>
            <person name="Mcevoy S."/>
        </authorList>
    </citation>
    <scope>NUCLEOTIDE SEQUENCE [LARGE SCALE GENOMIC DNA]</scope>
    <source>
        <tissue evidence="4">Leaf</tissue>
    </source>
</reference>
<dbReference type="SMART" id="SM00645">
    <property type="entry name" value="Pept_C1"/>
    <property type="match status" value="1"/>
</dbReference>
<evidence type="ECO:0000313" key="5">
    <source>
        <dbReference type="Proteomes" id="UP001408789"/>
    </source>
</evidence>
<dbReference type="PROSITE" id="PS00640">
    <property type="entry name" value="THIOL_PROTEASE_ASN"/>
    <property type="match status" value="1"/>
</dbReference>
<dbReference type="InterPro" id="IPR038765">
    <property type="entry name" value="Papain-like_cys_pep_sf"/>
</dbReference>
<dbReference type="SUPFAM" id="SSF54001">
    <property type="entry name" value="Cysteine proteinases"/>
    <property type="match status" value="1"/>
</dbReference>
<proteinExistence type="inferred from homology"/>